<dbReference type="RefSeq" id="WP_110663354.1">
    <property type="nucleotide sequence ID" value="NZ_PDLL01001065.1"/>
</dbReference>
<comment type="caution">
    <text evidence="1">The sequence shown here is derived from an EMBL/GenBank/DDBJ whole genome shotgun (WGS) entry which is preliminary data.</text>
</comment>
<dbReference type="Pfam" id="PF10617">
    <property type="entry name" value="DUF2474"/>
    <property type="match status" value="1"/>
</dbReference>
<accession>A0A2W0ECS7</accession>
<dbReference type="InterPro" id="IPR018895">
    <property type="entry name" value="DUF2474"/>
</dbReference>
<gene>
    <name evidence="1" type="ORF">CRX42_33755</name>
</gene>
<evidence type="ECO:0000313" key="2">
    <source>
        <dbReference type="Proteomes" id="UP000247437"/>
    </source>
</evidence>
<protein>
    <submittedName>
        <fullName evidence="1">Uncharacterized protein</fullName>
    </submittedName>
</protein>
<dbReference type="Proteomes" id="UP000247437">
    <property type="component" value="Unassembled WGS sequence"/>
</dbReference>
<name>A0A2W0ECS7_PSEJE</name>
<dbReference type="EMBL" id="PDLL01001065">
    <property type="protein sequence ID" value="PYY66192.1"/>
    <property type="molecule type" value="Genomic_DNA"/>
</dbReference>
<proteinExistence type="predicted"/>
<sequence length="53" mass="5501">MSQVDRYKPYKGAAAGWGALIAVTKNWLGSVVALGVVAGALRMLMHAAGMSSH</sequence>
<dbReference type="AlphaFoldDB" id="A0A2W0ECS7"/>
<reference evidence="1 2" key="1">
    <citation type="journal article" date="2018" name="Appl. Microbiol. Biotechnol.">
        <title>Characterization of the caprolactam degradation pathway in Pseudomonas jessenii using mass spectrometry-based proteomics.</title>
        <authorList>
            <person name="Otzen M."/>
            <person name="Palacio C."/>
            <person name="Janssen D.B."/>
        </authorList>
    </citation>
    <scope>NUCLEOTIDE SEQUENCE [LARGE SCALE GENOMIC DNA]</scope>
    <source>
        <strain evidence="1 2">GO3</strain>
    </source>
</reference>
<organism evidence="1 2">
    <name type="scientific">Pseudomonas jessenii</name>
    <dbReference type="NCBI Taxonomy" id="77298"/>
    <lineage>
        <taxon>Bacteria</taxon>
        <taxon>Pseudomonadati</taxon>
        <taxon>Pseudomonadota</taxon>
        <taxon>Gammaproteobacteria</taxon>
        <taxon>Pseudomonadales</taxon>
        <taxon>Pseudomonadaceae</taxon>
        <taxon>Pseudomonas</taxon>
    </lineage>
</organism>
<evidence type="ECO:0000313" key="1">
    <source>
        <dbReference type="EMBL" id="PYY66192.1"/>
    </source>
</evidence>